<evidence type="ECO:0000313" key="3">
    <source>
        <dbReference type="Proteomes" id="UP000256977"/>
    </source>
</evidence>
<dbReference type="CDD" id="cd24068">
    <property type="entry name" value="ASKHA_NBD_ROK_FnNanK-like"/>
    <property type="match status" value="1"/>
</dbReference>
<organism evidence="2 3">
    <name type="scientific">Cohnella phaseoli</name>
    <dbReference type="NCBI Taxonomy" id="456490"/>
    <lineage>
        <taxon>Bacteria</taxon>
        <taxon>Bacillati</taxon>
        <taxon>Bacillota</taxon>
        <taxon>Bacilli</taxon>
        <taxon>Bacillales</taxon>
        <taxon>Paenibacillaceae</taxon>
        <taxon>Cohnella</taxon>
    </lineage>
</organism>
<dbReference type="AlphaFoldDB" id="A0A3D9KTV3"/>
<comment type="caution">
    <text evidence="2">The sequence shown here is derived from an EMBL/GenBank/DDBJ whole genome shotgun (WGS) entry which is preliminary data.</text>
</comment>
<dbReference type="SUPFAM" id="SSF53067">
    <property type="entry name" value="Actin-like ATPase domain"/>
    <property type="match status" value="1"/>
</dbReference>
<keyword evidence="2" id="KW-0808">Transferase</keyword>
<dbReference type="RefSeq" id="WP_116058555.1">
    <property type="nucleotide sequence ID" value="NZ_QRDZ01000001.1"/>
</dbReference>
<dbReference type="OrthoDB" id="9795247at2"/>
<dbReference type="PANTHER" id="PTHR18964:SF149">
    <property type="entry name" value="BIFUNCTIONAL UDP-N-ACETYLGLUCOSAMINE 2-EPIMERASE_N-ACETYLMANNOSAMINE KINASE"/>
    <property type="match status" value="1"/>
</dbReference>
<dbReference type="InterPro" id="IPR043129">
    <property type="entry name" value="ATPase_NBD"/>
</dbReference>
<keyword evidence="3" id="KW-1185">Reference proteome</keyword>
<sequence>MIALGIDIGGTKIAGGIVDDNGSLLDVEYRATDASKGKDYVLEGIDELITELCSRCKPDAIGIGSAGRIDVDSGSVYYATSNLPNWTGLNLKRHIEDRHGIPTIVDNDVNTAGIGEMWLGAGKNEQSTVCVTLGTGIAAAVFVDGKIVRGGRWSAGEIGHMILYPGGRPCNCGQRGCFEQYGSGTALYRSYNERRGEEAIASGRQFFELLATGDIAARDTLDAFISDLAVAFISLANVYDPDLFIVGGGLIDTKEWWWERLERHIREQANPAVASMKLVPAAFKNQAGMLGAAKLGFEYVAELNASK</sequence>
<accession>A0A3D9KTV3</accession>
<dbReference type="PANTHER" id="PTHR18964">
    <property type="entry name" value="ROK (REPRESSOR, ORF, KINASE) FAMILY"/>
    <property type="match status" value="1"/>
</dbReference>
<evidence type="ECO:0000313" key="2">
    <source>
        <dbReference type="EMBL" id="RED89085.1"/>
    </source>
</evidence>
<protein>
    <submittedName>
        <fullName evidence="2">Glucokinase</fullName>
    </submittedName>
</protein>
<dbReference type="Gene3D" id="3.30.420.40">
    <property type="match status" value="2"/>
</dbReference>
<gene>
    <name evidence="2" type="ORF">DFP98_10156</name>
</gene>
<dbReference type="EMBL" id="QRDZ01000001">
    <property type="protein sequence ID" value="RED89085.1"/>
    <property type="molecule type" value="Genomic_DNA"/>
</dbReference>
<name>A0A3D9KTV3_9BACL</name>
<reference evidence="2 3" key="1">
    <citation type="submission" date="2018-07" db="EMBL/GenBank/DDBJ databases">
        <title>Genomic Encyclopedia of Type Strains, Phase III (KMG-III): the genomes of soil and plant-associated and newly described type strains.</title>
        <authorList>
            <person name="Whitman W."/>
        </authorList>
    </citation>
    <scope>NUCLEOTIDE SEQUENCE [LARGE SCALE GENOMIC DNA]</scope>
    <source>
        <strain evidence="2 3">CECT 7287</strain>
    </source>
</reference>
<proteinExistence type="inferred from homology"/>
<dbReference type="Pfam" id="PF00480">
    <property type="entry name" value="ROK"/>
    <property type="match status" value="1"/>
</dbReference>
<dbReference type="GO" id="GO:0016301">
    <property type="term" value="F:kinase activity"/>
    <property type="evidence" value="ECO:0007669"/>
    <property type="project" value="UniProtKB-KW"/>
</dbReference>
<comment type="similarity">
    <text evidence="1">Belongs to the ROK (NagC/XylR) family.</text>
</comment>
<keyword evidence="2" id="KW-0418">Kinase</keyword>
<evidence type="ECO:0000256" key="1">
    <source>
        <dbReference type="ARBA" id="ARBA00006479"/>
    </source>
</evidence>
<dbReference type="InterPro" id="IPR000600">
    <property type="entry name" value="ROK"/>
</dbReference>
<dbReference type="Proteomes" id="UP000256977">
    <property type="component" value="Unassembled WGS sequence"/>
</dbReference>